<name>A0A9P4IJW6_9PEZI</name>
<protein>
    <submittedName>
        <fullName evidence="2">Uncharacterized protein</fullName>
    </submittedName>
</protein>
<feature type="region of interest" description="Disordered" evidence="1">
    <location>
        <begin position="65"/>
        <end position="103"/>
    </location>
</feature>
<reference evidence="2" key="1">
    <citation type="journal article" date="2020" name="Stud. Mycol.">
        <title>101 Dothideomycetes genomes: a test case for predicting lifestyles and emergence of pathogens.</title>
        <authorList>
            <person name="Haridas S."/>
            <person name="Albert R."/>
            <person name="Binder M."/>
            <person name="Bloem J."/>
            <person name="Labutti K."/>
            <person name="Salamov A."/>
            <person name="Andreopoulos B."/>
            <person name="Baker S."/>
            <person name="Barry K."/>
            <person name="Bills G."/>
            <person name="Bluhm B."/>
            <person name="Cannon C."/>
            <person name="Castanera R."/>
            <person name="Culley D."/>
            <person name="Daum C."/>
            <person name="Ezra D."/>
            <person name="Gonzalez J."/>
            <person name="Henrissat B."/>
            <person name="Kuo A."/>
            <person name="Liang C."/>
            <person name="Lipzen A."/>
            <person name="Lutzoni F."/>
            <person name="Magnuson J."/>
            <person name="Mondo S."/>
            <person name="Nolan M."/>
            <person name="Ohm R."/>
            <person name="Pangilinan J."/>
            <person name="Park H.-J."/>
            <person name="Ramirez L."/>
            <person name="Alfaro M."/>
            <person name="Sun H."/>
            <person name="Tritt A."/>
            <person name="Yoshinaga Y."/>
            <person name="Zwiers L.-H."/>
            <person name="Turgeon B."/>
            <person name="Goodwin S."/>
            <person name="Spatafora J."/>
            <person name="Crous P."/>
            <person name="Grigoriev I."/>
        </authorList>
    </citation>
    <scope>NUCLEOTIDE SEQUENCE</scope>
    <source>
        <strain evidence="2">CBS 133067</strain>
    </source>
</reference>
<dbReference type="Proteomes" id="UP000799772">
    <property type="component" value="Unassembled WGS sequence"/>
</dbReference>
<proteinExistence type="predicted"/>
<evidence type="ECO:0000313" key="3">
    <source>
        <dbReference type="Proteomes" id="UP000799772"/>
    </source>
</evidence>
<evidence type="ECO:0000256" key="1">
    <source>
        <dbReference type="SAM" id="MobiDB-lite"/>
    </source>
</evidence>
<feature type="compositionally biased region" description="Polar residues" evidence="1">
    <location>
        <begin position="72"/>
        <end position="83"/>
    </location>
</feature>
<accession>A0A9P4IJW6</accession>
<keyword evidence="3" id="KW-1185">Reference proteome</keyword>
<evidence type="ECO:0000313" key="2">
    <source>
        <dbReference type="EMBL" id="KAF2100654.1"/>
    </source>
</evidence>
<dbReference type="AlphaFoldDB" id="A0A9P4IJW6"/>
<gene>
    <name evidence="2" type="ORF">NA57DRAFT_54730</name>
</gene>
<comment type="caution">
    <text evidence="2">The sequence shown here is derived from an EMBL/GenBank/DDBJ whole genome shotgun (WGS) entry which is preliminary data.</text>
</comment>
<dbReference type="EMBL" id="ML978124">
    <property type="protein sequence ID" value="KAF2100654.1"/>
    <property type="molecule type" value="Genomic_DNA"/>
</dbReference>
<feature type="region of interest" description="Disordered" evidence="1">
    <location>
        <begin position="29"/>
        <end position="49"/>
    </location>
</feature>
<sequence>MTSRSTFATAAKRSLIVKLKLSAAVLTTYEDNSTSSTRKHSLPSEGSEIASCRPFPRIKIVFKRKREDSAEQDASSSNITGETGQERPHKRKRTKTNAPDQTLPPLRAYIQTPASSLAFYLASRSPTNVWSPRDKTMSAGFSQHVSTAIQTPTPTMSYCESCHSPKAKQLGYWILNTPLPGEKRDASYLSSLCPHKLRRARVMAEAYLESAKKETYRLEQSIELLQKQTAERELQHVQSSAANVHDGAATNASAIEVPGLQPAASANANPSHSNGWPALPEFGQVHQNSLREADQLHHDLTVIDSLVYLHEKHPRVEAADLASAMNNAYRHSYTDSWSQGYDDGYDDRVKCGESAEMLLAAAHDDADDDRQYTMKVCCERDAAVHRNEALEPVENLLKLGY</sequence>
<organism evidence="2 3">
    <name type="scientific">Rhizodiscina lignyota</name>
    <dbReference type="NCBI Taxonomy" id="1504668"/>
    <lineage>
        <taxon>Eukaryota</taxon>
        <taxon>Fungi</taxon>
        <taxon>Dikarya</taxon>
        <taxon>Ascomycota</taxon>
        <taxon>Pezizomycotina</taxon>
        <taxon>Dothideomycetes</taxon>
        <taxon>Pleosporomycetidae</taxon>
        <taxon>Aulographales</taxon>
        <taxon>Rhizodiscinaceae</taxon>
        <taxon>Rhizodiscina</taxon>
    </lineage>
</organism>